<feature type="compositionally biased region" description="Polar residues" evidence="1">
    <location>
        <begin position="10"/>
        <end position="19"/>
    </location>
</feature>
<feature type="compositionally biased region" description="Low complexity" evidence="1">
    <location>
        <begin position="56"/>
        <end position="72"/>
    </location>
</feature>
<gene>
    <name evidence="2" type="ORF">Scep_027945</name>
</gene>
<feature type="region of interest" description="Disordered" evidence="1">
    <location>
        <begin position="1"/>
        <end position="26"/>
    </location>
</feature>
<sequence length="90" mass="9331">MADSRDSDDTGASGSQPSIPSAEDFQRLSDRVAAQGQQLAEFIALMTSRFAPPAQPAQTSGPTATTGPTVVPDPFSGSPHFLSPDNLRTA</sequence>
<reference evidence="2 3" key="1">
    <citation type="submission" date="2024-01" db="EMBL/GenBank/DDBJ databases">
        <title>Genome assemblies of Stephania.</title>
        <authorList>
            <person name="Yang L."/>
        </authorList>
    </citation>
    <scope>NUCLEOTIDE SEQUENCE [LARGE SCALE GENOMIC DNA]</scope>
    <source>
        <strain evidence="2">JXDWG</strain>
        <tissue evidence="2">Leaf</tissue>
    </source>
</reference>
<keyword evidence="3" id="KW-1185">Reference proteome</keyword>
<evidence type="ECO:0000313" key="2">
    <source>
        <dbReference type="EMBL" id="KAK9088863.1"/>
    </source>
</evidence>
<proteinExistence type="predicted"/>
<dbReference type="EMBL" id="JBBNAG010000012">
    <property type="protein sequence ID" value="KAK9088863.1"/>
    <property type="molecule type" value="Genomic_DNA"/>
</dbReference>
<comment type="caution">
    <text evidence="2">The sequence shown here is derived from an EMBL/GenBank/DDBJ whole genome shotgun (WGS) entry which is preliminary data.</text>
</comment>
<accession>A0AAP0EC62</accession>
<name>A0AAP0EC62_9MAGN</name>
<dbReference type="AlphaFoldDB" id="A0AAP0EC62"/>
<feature type="region of interest" description="Disordered" evidence="1">
    <location>
        <begin position="51"/>
        <end position="90"/>
    </location>
</feature>
<protein>
    <submittedName>
        <fullName evidence="2">Uncharacterized protein</fullName>
    </submittedName>
</protein>
<dbReference type="Proteomes" id="UP001419268">
    <property type="component" value="Unassembled WGS sequence"/>
</dbReference>
<organism evidence="2 3">
    <name type="scientific">Stephania cephalantha</name>
    <dbReference type="NCBI Taxonomy" id="152367"/>
    <lineage>
        <taxon>Eukaryota</taxon>
        <taxon>Viridiplantae</taxon>
        <taxon>Streptophyta</taxon>
        <taxon>Embryophyta</taxon>
        <taxon>Tracheophyta</taxon>
        <taxon>Spermatophyta</taxon>
        <taxon>Magnoliopsida</taxon>
        <taxon>Ranunculales</taxon>
        <taxon>Menispermaceae</taxon>
        <taxon>Menispermoideae</taxon>
        <taxon>Cissampelideae</taxon>
        <taxon>Stephania</taxon>
    </lineage>
</organism>
<evidence type="ECO:0000313" key="3">
    <source>
        <dbReference type="Proteomes" id="UP001419268"/>
    </source>
</evidence>
<evidence type="ECO:0000256" key="1">
    <source>
        <dbReference type="SAM" id="MobiDB-lite"/>
    </source>
</evidence>